<dbReference type="Gene3D" id="3.40.50.1390">
    <property type="entry name" value="Resolvase, N-terminal catalytic domain"/>
    <property type="match status" value="1"/>
</dbReference>
<feature type="domain" description="Resolvase/invertase-type recombinase catalytic" evidence="1">
    <location>
        <begin position="8"/>
        <end position="160"/>
    </location>
</feature>
<protein>
    <submittedName>
        <fullName evidence="3">Recombinase family protein</fullName>
    </submittedName>
</protein>
<keyword evidence="4" id="KW-1185">Reference proteome</keyword>
<sequence>MNGRARLRCAVYTRVSTDEGMGQLYTSIDAQRDAGESYIASRRSEGWVPVGELYDDAGYSGGTLDRPALQRLIADVKAGRVDVIVSYKLDRLSRSLLDFHDLIKVFDAHDVTFISVTQHFNTTDAMGRMQLNMLLAFAQYEREVTAERIRDKFAASKRKGLWMHGIPPLGYDIEQRRLAINPEEAEIVRWAFTQFLALKSIQKLAERARALGYRNKSWTTKAGIFREGKVLDKSGLHKILHNRTYLGHLKHGDSEVPDTHPAIIDSDLWKAVHALLSTNSVARGNVTRSRISFLLKGLVFAADGRALIPWHTTKGNGRLYRYYQTRETMERGRLSESVLPRLPASELEDIVLQQLRDIFKREDVLAEVVKAAVAKDPSLDEARVTVALRQIDRIWESLFPEEQARLAQQLIERVVVTHSAIEIRLHALGSATSIQELMKDNA</sequence>
<dbReference type="RefSeq" id="WP_309152641.1">
    <property type="nucleotide sequence ID" value="NZ_CP133568.1"/>
</dbReference>
<dbReference type="InterPro" id="IPR036162">
    <property type="entry name" value="Resolvase-like_N_sf"/>
</dbReference>
<dbReference type="PANTHER" id="PTHR30461">
    <property type="entry name" value="DNA-INVERTASE FROM LAMBDOID PROPHAGE"/>
    <property type="match status" value="1"/>
</dbReference>
<dbReference type="InterPro" id="IPR006119">
    <property type="entry name" value="Resolv_N"/>
</dbReference>
<dbReference type="Proteomes" id="UP001229313">
    <property type="component" value="Chromosome"/>
</dbReference>
<accession>A0ABY9PE87</accession>
<evidence type="ECO:0000259" key="2">
    <source>
        <dbReference type="PROSITE" id="PS51737"/>
    </source>
</evidence>
<dbReference type="Pfam" id="PF00239">
    <property type="entry name" value="Resolvase"/>
    <property type="match status" value="1"/>
</dbReference>
<reference evidence="3 4" key="1">
    <citation type="submission" date="2023-08" db="EMBL/GenBank/DDBJ databases">
        <title>The whole genome sequence of Lysobacter yananisis.</title>
        <authorList>
            <person name="Sun H."/>
        </authorList>
    </citation>
    <scope>NUCLEOTIDE SEQUENCE [LARGE SCALE GENOMIC DNA]</scope>
    <source>
        <strain evidence="3 4">SNNU513</strain>
    </source>
</reference>
<feature type="domain" description="Recombinase" evidence="2">
    <location>
        <begin position="168"/>
        <end position="282"/>
    </location>
</feature>
<name>A0ABY9PE87_9GAMM</name>
<organism evidence="3 4">
    <name type="scientific">Lysobacter yananisis</name>
    <dbReference type="NCBI Taxonomy" id="1003114"/>
    <lineage>
        <taxon>Bacteria</taxon>
        <taxon>Pseudomonadati</taxon>
        <taxon>Pseudomonadota</taxon>
        <taxon>Gammaproteobacteria</taxon>
        <taxon>Lysobacterales</taxon>
        <taxon>Lysobacteraceae</taxon>
        <taxon>Lysobacter</taxon>
    </lineage>
</organism>
<evidence type="ECO:0000313" key="4">
    <source>
        <dbReference type="Proteomes" id="UP001229313"/>
    </source>
</evidence>
<evidence type="ECO:0000313" key="3">
    <source>
        <dbReference type="EMBL" id="WMT04152.1"/>
    </source>
</evidence>
<dbReference type="Gene3D" id="3.90.1750.20">
    <property type="entry name" value="Putative Large Serine Recombinase, Chain B, Domain 2"/>
    <property type="match status" value="1"/>
</dbReference>
<proteinExistence type="predicted"/>
<dbReference type="InterPro" id="IPR038109">
    <property type="entry name" value="DNA_bind_recomb_sf"/>
</dbReference>
<dbReference type="CDD" id="cd00338">
    <property type="entry name" value="Ser_Recombinase"/>
    <property type="match status" value="1"/>
</dbReference>
<dbReference type="PANTHER" id="PTHR30461:SF23">
    <property type="entry name" value="DNA RECOMBINASE-RELATED"/>
    <property type="match status" value="1"/>
</dbReference>
<dbReference type="PROSITE" id="PS51737">
    <property type="entry name" value="RECOMBINASE_DNA_BIND"/>
    <property type="match status" value="1"/>
</dbReference>
<dbReference type="PROSITE" id="PS51736">
    <property type="entry name" value="RECOMBINASES_3"/>
    <property type="match status" value="1"/>
</dbReference>
<gene>
    <name evidence="3" type="ORF">RDV84_04700</name>
</gene>
<dbReference type="InterPro" id="IPR050639">
    <property type="entry name" value="SSR_resolvase"/>
</dbReference>
<dbReference type="EMBL" id="CP133568">
    <property type="protein sequence ID" value="WMT04152.1"/>
    <property type="molecule type" value="Genomic_DNA"/>
</dbReference>
<dbReference type="Pfam" id="PF07508">
    <property type="entry name" value="Recombinase"/>
    <property type="match status" value="1"/>
</dbReference>
<dbReference type="InterPro" id="IPR011109">
    <property type="entry name" value="DNA_bind_recombinase_dom"/>
</dbReference>
<dbReference type="SUPFAM" id="SSF53041">
    <property type="entry name" value="Resolvase-like"/>
    <property type="match status" value="1"/>
</dbReference>
<evidence type="ECO:0000259" key="1">
    <source>
        <dbReference type="PROSITE" id="PS51736"/>
    </source>
</evidence>
<dbReference type="SMART" id="SM00857">
    <property type="entry name" value="Resolvase"/>
    <property type="match status" value="1"/>
</dbReference>